<dbReference type="Gramene" id="TraesRN1D0100254800.1">
    <property type="protein sequence ID" value="TraesRN1D0100254800.1"/>
    <property type="gene ID" value="TraesRN1D0100254800"/>
</dbReference>
<feature type="coiled-coil region" evidence="1">
    <location>
        <begin position="41"/>
        <end position="68"/>
    </location>
</feature>
<organism evidence="3">
    <name type="scientific">Triticum aestivum</name>
    <name type="common">Wheat</name>
    <dbReference type="NCBI Taxonomy" id="4565"/>
    <lineage>
        <taxon>Eukaryota</taxon>
        <taxon>Viridiplantae</taxon>
        <taxon>Streptophyta</taxon>
        <taxon>Embryophyta</taxon>
        <taxon>Tracheophyta</taxon>
        <taxon>Spermatophyta</taxon>
        <taxon>Magnoliopsida</taxon>
        <taxon>Liliopsida</taxon>
        <taxon>Poales</taxon>
        <taxon>Poaceae</taxon>
        <taxon>BOP clade</taxon>
        <taxon>Pooideae</taxon>
        <taxon>Triticodae</taxon>
        <taxon>Triticeae</taxon>
        <taxon>Triticinae</taxon>
        <taxon>Triticum</taxon>
    </lineage>
</organism>
<accession>A0A3B5ZQD0</accession>
<dbReference type="Gramene" id="TraesCS1D03G0247400.1">
    <property type="protein sequence ID" value="TraesCS1D03G0247400.1.CDS"/>
    <property type="gene ID" value="TraesCS1D03G0247400"/>
</dbReference>
<dbReference type="OrthoDB" id="631772at2759"/>
<sequence>MADGVLIADGNLRLEEAVDESGFLEPFFYDEAEVVAEAAAAAAAERRQREAEEKSAEHARKMEECRRRKAAHQAVINRIREYDPKTGKVCYTRFFNTDFSVFDIDEESPLAPMRYTHKTPSKYTNSLGRQVYDVSDSVNILSVKIASSDVGFPLKVYGTVIARDYLDFKCVYLFRRRREDYQLINSECKGIDSIYFEVDLKIKDDQGKRDQELSKGLCAIDGILMGGEEHGHVGCEDLDSRLSTVEVKFAVVKLAVEATLEIKVLKGDFYGEITACTSRIQDRLVLHDSKAGGVICDGTGMLQLWRRVVTVGMKDMLLLTIAIQASDVATASATRTTNFTPHVNGAEEDEITCGAVKMLIKVNWSLFEL</sequence>
<evidence type="ECO:0000259" key="2">
    <source>
        <dbReference type="Pfam" id="PF20241"/>
    </source>
</evidence>
<dbReference type="Gramene" id="TraesCS1D02G104300.1">
    <property type="protein sequence ID" value="TraesCS1D02G104300.1"/>
    <property type="gene ID" value="TraesCS1D02G104300"/>
</dbReference>
<dbReference type="Gramene" id="TraesCAD_scaffold_125886_01G000100.1">
    <property type="protein sequence ID" value="TraesCAD_scaffold_125886_01G000100.1"/>
    <property type="gene ID" value="TraesCAD_scaffold_125886_01G000100"/>
</dbReference>
<dbReference type="Gramene" id="TraesCLE_scaffold_116286_01G000100.1">
    <property type="protein sequence ID" value="TraesCLE_scaffold_116286_01G000100.1"/>
    <property type="gene ID" value="TraesCLE_scaffold_116286_01G000100"/>
</dbReference>
<evidence type="ECO:0000256" key="1">
    <source>
        <dbReference type="SAM" id="Coils"/>
    </source>
</evidence>
<reference evidence="3" key="2">
    <citation type="submission" date="2018-10" db="UniProtKB">
        <authorList>
            <consortium name="EnsemblPlants"/>
        </authorList>
    </citation>
    <scope>IDENTIFICATION</scope>
</reference>
<dbReference type="STRING" id="4565.A0A3B5ZQD0"/>
<evidence type="ECO:0000313" key="4">
    <source>
        <dbReference type="Proteomes" id="UP000019116"/>
    </source>
</evidence>
<feature type="domain" description="DUF6598" evidence="2">
    <location>
        <begin position="137"/>
        <end position="362"/>
    </location>
</feature>
<proteinExistence type="predicted"/>
<dbReference type="Proteomes" id="UP000019116">
    <property type="component" value="Chromosome 1D"/>
</dbReference>
<keyword evidence="1" id="KW-0175">Coiled coil</keyword>
<evidence type="ECO:0000313" key="3">
    <source>
        <dbReference type="EnsemblPlants" id="TraesCS1D02G104300.1"/>
    </source>
</evidence>
<dbReference type="Pfam" id="PF20241">
    <property type="entry name" value="DUF6598"/>
    <property type="match status" value="1"/>
</dbReference>
<dbReference type="OMA" id="HDYELCE"/>
<dbReference type="PANTHER" id="PTHR33065">
    <property type="entry name" value="OS07G0486400 PROTEIN"/>
    <property type="match status" value="1"/>
</dbReference>
<keyword evidence="4" id="KW-1185">Reference proteome</keyword>
<dbReference type="AlphaFoldDB" id="A0A3B5ZQD0"/>
<dbReference type="PANTHER" id="PTHR33065:SF64">
    <property type="entry name" value="OS05G0109100 PROTEIN"/>
    <property type="match status" value="1"/>
</dbReference>
<dbReference type="EnsemblPlants" id="TraesCS1D02G104300.1">
    <property type="protein sequence ID" value="TraesCS1D02G104300.1"/>
    <property type="gene ID" value="TraesCS1D02G104300"/>
</dbReference>
<dbReference type="Gramene" id="TraesROB_scaffold_042087_01G000100.1">
    <property type="protein sequence ID" value="TraesROB_scaffold_042087_01G000100.1"/>
    <property type="gene ID" value="TraesROB_scaffold_042087_01G000100"/>
</dbReference>
<dbReference type="Gramene" id="TraesWEE_scaffold_129374_01G000100.1">
    <property type="protein sequence ID" value="TraesWEE_scaffold_129374_01G000100.1"/>
    <property type="gene ID" value="TraesWEE_scaffold_129374_01G000100"/>
</dbReference>
<dbReference type="InterPro" id="IPR046533">
    <property type="entry name" value="DUF6598"/>
</dbReference>
<name>A0A3B5ZQD0_WHEAT</name>
<protein>
    <recommendedName>
        <fullName evidence="2">DUF6598 domain-containing protein</fullName>
    </recommendedName>
</protein>
<reference evidence="3" key="1">
    <citation type="submission" date="2018-08" db="EMBL/GenBank/DDBJ databases">
        <authorList>
            <person name="Rossello M."/>
        </authorList>
    </citation>
    <scope>NUCLEOTIDE SEQUENCE [LARGE SCALE GENOMIC DNA]</scope>
    <source>
        <strain evidence="3">cv. Chinese Spring</strain>
    </source>
</reference>